<sequence length="100" mass="10902">MESNPATKGGSRHIACKLCRDRKVRCGGEQPACDKCRRSGDRCVYLPTSKSPTKAGLAHTVQLLKQRLVVKNGTESKSQQRCGSGPTVVYASRLRISDII</sequence>
<keyword evidence="2" id="KW-0479">Metal-binding</keyword>
<dbReference type="Gene3D" id="4.10.240.10">
    <property type="entry name" value="Zn(2)-C6 fungal-type DNA-binding domain"/>
    <property type="match status" value="1"/>
</dbReference>
<keyword evidence="4" id="KW-0804">Transcription</keyword>
<keyword evidence="5" id="KW-0539">Nucleus</keyword>
<gene>
    <name evidence="7" type="ORF">PG991_001422</name>
</gene>
<dbReference type="SUPFAM" id="SSF57701">
    <property type="entry name" value="Zn2/Cys6 DNA-binding domain"/>
    <property type="match status" value="1"/>
</dbReference>
<comment type="caution">
    <text evidence="7">The sequence shown here is derived from an EMBL/GenBank/DDBJ whole genome shotgun (WGS) entry which is preliminary data.</text>
</comment>
<dbReference type="Pfam" id="PF00172">
    <property type="entry name" value="Zn_clus"/>
    <property type="match status" value="1"/>
</dbReference>
<proteinExistence type="predicted"/>
<dbReference type="Proteomes" id="UP001396898">
    <property type="component" value="Unassembled WGS sequence"/>
</dbReference>
<evidence type="ECO:0000256" key="3">
    <source>
        <dbReference type="ARBA" id="ARBA00023015"/>
    </source>
</evidence>
<dbReference type="InterPro" id="IPR036864">
    <property type="entry name" value="Zn2-C6_fun-type_DNA-bd_sf"/>
</dbReference>
<name>A0ABR1SS12_9PEZI</name>
<comment type="subcellular location">
    <subcellularLocation>
        <location evidence="1">Nucleus</location>
    </subcellularLocation>
</comment>
<evidence type="ECO:0000313" key="8">
    <source>
        <dbReference type="Proteomes" id="UP001396898"/>
    </source>
</evidence>
<evidence type="ECO:0000256" key="2">
    <source>
        <dbReference type="ARBA" id="ARBA00022723"/>
    </source>
</evidence>
<evidence type="ECO:0000256" key="1">
    <source>
        <dbReference type="ARBA" id="ARBA00004123"/>
    </source>
</evidence>
<evidence type="ECO:0000259" key="6">
    <source>
        <dbReference type="PROSITE" id="PS50048"/>
    </source>
</evidence>
<dbReference type="InterPro" id="IPR050815">
    <property type="entry name" value="TF_fung"/>
</dbReference>
<dbReference type="PROSITE" id="PS50048">
    <property type="entry name" value="ZN2_CY6_FUNGAL_2"/>
    <property type="match status" value="1"/>
</dbReference>
<feature type="domain" description="Zn(2)-C6 fungal-type" evidence="6">
    <location>
        <begin position="15"/>
        <end position="45"/>
    </location>
</feature>
<protein>
    <recommendedName>
        <fullName evidence="6">Zn(2)-C6 fungal-type domain-containing protein</fullName>
    </recommendedName>
</protein>
<dbReference type="PANTHER" id="PTHR47338:SF20">
    <property type="entry name" value="ZN(II)2CYS6 TRANSCRIPTION FACTOR (EUROFUNG)"/>
    <property type="match status" value="1"/>
</dbReference>
<dbReference type="PROSITE" id="PS00463">
    <property type="entry name" value="ZN2_CY6_FUNGAL_1"/>
    <property type="match status" value="1"/>
</dbReference>
<accession>A0ABR1SS12</accession>
<dbReference type="EMBL" id="JAQQWI010000003">
    <property type="protein sequence ID" value="KAK8037108.1"/>
    <property type="molecule type" value="Genomic_DNA"/>
</dbReference>
<reference evidence="7 8" key="1">
    <citation type="submission" date="2023-01" db="EMBL/GenBank/DDBJ databases">
        <title>Analysis of 21 Apiospora genomes using comparative genomics revels a genus with tremendous synthesis potential of carbohydrate active enzymes and secondary metabolites.</title>
        <authorList>
            <person name="Sorensen T."/>
        </authorList>
    </citation>
    <scope>NUCLEOTIDE SEQUENCE [LARGE SCALE GENOMIC DNA]</scope>
    <source>
        <strain evidence="7 8">CBS 20057</strain>
    </source>
</reference>
<keyword evidence="3" id="KW-0805">Transcription regulation</keyword>
<evidence type="ECO:0000256" key="5">
    <source>
        <dbReference type="ARBA" id="ARBA00023242"/>
    </source>
</evidence>
<organism evidence="7 8">
    <name type="scientific">Apiospora marii</name>
    <dbReference type="NCBI Taxonomy" id="335849"/>
    <lineage>
        <taxon>Eukaryota</taxon>
        <taxon>Fungi</taxon>
        <taxon>Dikarya</taxon>
        <taxon>Ascomycota</taxon>
        <taxon>Pezizomycotina</taxon>
        <taxon>Sordariomycetes</taxon>
        <taxon>Xylariomycetidae</taxon>
        <taxon>Amphisphaeriales</taxon>
        <taxon>Apiosporaceae</taxon>
        <taxon>Apiospora</taxon>
    </lineage>
</organism>
<dbReference type="SMART" id="SM00066">
    <property type="entry name" value="GAL4"/>
    <property type="match status" value="1"/>
</dbReference>
<dbReference type="PANTHER" id="PTHR47338">
    <property type="entry name" value="ZN(II)2CYS6 TRANSCRIPTION FACTOR (EUROFUNG)-RELATED"/>
    <property type="match status" value="1"/>
</dbReference>
<evidence type="ECO:0000256" key="4">
    <source>
        <dbReference type="ARBA" id="ARBA00023163"/>
    </source>
</evidence>
<keyword evidence="8" id="KW-1185">Reference proteome</keyword>
<evidence type="ECO:0000313" key="7">
    <source>
        <dbReference type="EMBL" id="KAK8037108.1"/>
    </source>
</evidence>
<dbReference type="CDD" id="cd00067">
    <property type="entry name" value="GAL4"/>
    <property type="match status" value="1"/>
</dbReference>
<dbReference type="InterPro" id="IPR001138">
    <property type="entry name" value="Zn2Cys6_DnaBD"/>
</dbReference>